<gene>
    <name evidence="2" type="primary">Hypp7382</name>
    <name evidence="2" type="ORF">BLAG_LOCUS7322</name>
</gene>
<dbReference type="EMBL" id="OV696699">
    <property type="protein sequence ID" value="CAH1244760.1"/>
    <property type="molecule type" value="Genomic_DNA"/>
</dbReference>
<dbReference type="InterPro" id="IPR001304">
    <property type="entry name" value="C-type_lectin-like"/>
</dbReference>
<dbReference type="AlphaFoldDB" id="A0A8K0EDQ5"/>
<dbReference type="Pfam" id="PF00059">
    <property type="entry name" value="Lectin_C"/>
    <property type="match status" value="1"/>
</dbReference>
<dbReference type="InterPro" id="IPR016187">
    <property type="entry name" value="CTDL_fold"/>
</dbReference>
<dbReference type="InterPro" id="IPR050111">
    <property type="entry name" value="C-type_lectin/snaclec_domain"/>
</dbReference>
<sequence>MAIAANLNESTTPSGWKAVYKNNISASVYSTSPSSSSEQFRNTSYNEKTLLTTTVTFRKTAAPKGLLRHAVWFGLKRQHGKWKWTDGSQLSYTNWAPGEPGKNFIGRTAGCANVYSKLPKEEHLLIEETGNENSVGPTEE</sequence>
<dbReference type="Proteomes" id="UP000838412">
    <property type="component" value="Chromosome 14"/>
</dbReference>
<reference evidence="2" key="1">
    <citation type="submission" date="2022-01" db="EMBL/GenBank/DDBJ databases">
        <authorList>
            <person name="Braso-Vives M."/>
        </authorList>
    </citation>
    <scope>NUCLEOTIDE SEQUENCE</scope>
</reference>
<dbReference type="OrthoDB" id="6337382at2759"/>
<name>A0A8K0EDQ5_BRALA</name>
<organism evidence="2 3">
    <name type="scientific">Branchiostoma lanceolatum</name>
    <name type="common">Common lancelet</name>
    <name type="synonym">Amphioxus lanceolatum</name>
    <dbReference type="NCBI Taxonomy" id="7740"/>
    <lineage>
        <taxon>Eukaryota</taxon>
        <taxon>Metazoa</taxon>
        <taxon>Chordata</taxon>
        <taxon>Cephalochordata</taxon>
        <taxon>Leptocardii</taxon>
        <taxon>Amphioxiformes</taxon>
        <taxon>Branchiostomatidae</taxon>
        <taxon>Branchiostoma</taxon>
    </lineage>
</organism>
<proteinExistence type="predicted"/>
<feature type="domain" description="C-type lectin" evidence="1">
    <location>
        <begin position="44"/>
        <end position="116"/>
    </location>
</feature>
<evidence type="ECO:0000259" key="1">
    <source>
        <dbReference type="PROSITE" id="PS50041"/>
    </source>
</evidence>
<protein>
    <submittedName>
        <fullName evidence="2">Hypp7382 protein</fullName>
    </submittedName>
</protein>
<dbReference type="PANTHER" id="PTHR22803">
    <property type="entry name" value="MANNOSE, PHOSPHOLIPASE, LECTIN RECEPTOR RELATED"/>
    <property type="match status" value="1"/>
</dbReference>
<dbReference type="PROSITE" id="PS50041">
    <property type="entry name" value="C_TYPE_LECTIN_2"/>
    <property type="match status" value="1"/>
</dbReference>
<accession>A0A8K0EDQ5</accession>
<dbReference type="InterPro" id="IPR016186">
    <property type="entry name" value="C-type_lectin-like/link_sf"/>
</dbReference>
<dbReference type="SUPFAM" id="SSF56436">
    <property type="entry name" value="C-type lectin-like"/>
    <property type="match status" value="1"/>
</dbReference>
<evidence type="ECO:0000313" key="3">
    <source>
        <dbReference type="Proteomes" id="UP000838412"/>
    </source>
</evidence>
<evidence type="ECO:0000313" key="2">
    <source>
        <dbReference type="EMBL" id="CAH1244760.1"/>
    </source>
</evidence>
<keyword evidence="3" id="KW-1185">Reference proteome</keyword>
<dbReference type="Gene3D" id="3.10.100.10">
    <property type="entry name" value="Mannose-Binding Protein A, subunit A"/>
    <property type="match status" value="1"/>
</dbReference>